<evidence type="ECO:0000256" key="2">
    <source>
        <dbReference type="SAM" id="MobiDB-lite"/>
    </source>
</evidence>
<gene>
    <name evidence="3" type="ORF">POPTR_004G211100</name>
</gene>
<dbReference type="GO" id="GO:0010150">
    <property type="term" value="P:leaf senescence"/>
    <property type="evidence" value="ECO:0007669"/>
    <property type="project" value="UniProtKB-ARBA"/>
</dbReference>
<dbReference type="EMBL" id="CM009293">
    <property type="protein sequence ID" value="PNT42406.1"/>
    <property type="molecule type" value="Genomic_DNA"/>
</dbReference>
<sequence>MATSNSYFARQKYRFLSTDLNHHAQLSHDSPFELDESDIYHHTTTLSISPDFRKPVLSPRLVKKSTSAAAACRPTDSREKTGGTPSSLPVNIPDWSRILKNEYRRGSDVVDDRGDVDDDDDDVDGDDYFDGGVRVPPHELLVRQMARSRIASFSVHEGIGRTLKGRDLSRVRNAIWEKTGFQD</sequence>
<protein>
    <recommendedName>
        <fullName evidence="5">Senescence regulator</fullName>
    </recommendedName>
</protein>
<dbReference type="Gramene" id="Potri.004G211100.1.v4.1">
    <property type="protein sequence ID" value="Potri.004G211100.1.v4.1"/>
    <property type="gene ID" value="Potri.004G211100.v4.1"/>
</dbReference>
<evidence type="ECO:0008006" key="5">
    <source>
        <dbReference type="Google" id="ProtNLM"/>
    </source>
</evidence>
<accession>A0A2K2AXZ7</accession>
<evidence type="ECO:0000256" key="1">
    <source>
        <dbReference type="ARBA" id="ARBA00034773"/>
    </source>
</evidence>
<dbReference type="OMA" id="MARTRIV"/>
<dbReference type="STRING" id="3694.A0A2K2AXZ7"/>
<dbReference type="Proteomes" id="UP000006729">
    <property type="component" value="Chromosome 4"/>
</dbReference>
<name>A0A2K2AXZ7_POPTR</name>
<keyword evidence="4" id="KW-1185">Reference proteome</keyword>
<organism evidence="3 4">
    <name type="scientific">Populus trichocarpa</name>
    <name type="common">Western balsam poplar</name>
    <name type="synonym">Populus balsamifera subsp. trichocarpa</name>
    <dbReference type="NCBI Taxonomy" id="3694"/>
    <lineage>
        <taxon>Eukaryota</taxon>
        <taxon>Viridiplantae</taxon>
        <taxon>Streptophyta</taxon>
        <taxon>Embryophyta</taxon>
        <taxon>Tracheophyta</taxon>
        <taxon>Spermatophyta</taxon>
        <taxon>Magnoliopsida</taxon>
        <taxon>eudicotyledons</taxon>
        <taxon>Gunneridae</taxon>
        <taxon>Pentapetalae</taxon>
        <taxon>rosids</taxon>
        <taxon>fabids</taxon>
        <taxon>Malpighiales</taxon>
        <taxon>Salicaceae</taxon>
        <taxon>Saliceae</taxon>
        <taxon>Populus</taxon>
    </lineage>
</organism>
<dbReference type="Pfam" id="PF04520">
    <property type="entry name" value="Senescence_reg"/>
    <property type="match status" value="1"/>
</dbReference>
<dbReference type="AlphaFoldDB" id="A0A2K2AXZ7"/>
<proteinExistence type="inferred from homology"/>
<dbReference type="PANTHER" id="PTHR46525:SF2">
    <property type="entry name" value="EMB|CAB72159.1"/>
    <property type="match status" value="1"/>
</dbReference>
<dbReference type="InParanoid" id="A0A2K2AXZ7"/>
<dbReference type="ExpressionAtlas" id="A0A2K2AXZ7">
    <property type="expression patterns" value="baseline and differential"/>
</dbReference>
<feature type="region of interest" description="Disordered" evidence="2">
    <location>
        <begin position="108"/>
        <end position="130"/>
    </location>
</feature>
<dbReference type="PANTHER" id="PTHR46525">
    <property type="entry name" value="EMB|CAB72159.1"/>
    <property type="match status" value="1"/>
</dbReference>
<dbReference type="InterPro" id="IPR007608">
    <property type="entry name" value="Senescence_reg_S40"/>
</dbReference>
<dbReference type="FunCoup" id="A0A2K2AXZ7">
    <property type="interactions" value="292"/>
</dbReference>
<comment type="similarity">
    <text evidence="1">Belongs to the senescence regulator S40 family.</text>
</comment>
<dbReference type="OrthoDB" id="1917735at2759"/>
<evidence type="ECO:0000313" key="4">
    <source>
        <dbReference type="Proteomes" id="UP000006729"/>
    </source>
</evidence>
<feature type="compositionally biased region" description="Acidic residues" evidence="2">
    <location>
        <begin position="114"/>
        <end position="129"/>
    </location>
</feature>
<feature type="region of interest" description="Disordered" evidence="2">
    <location>
        <begin position="64"/>
        <end position="91"/>
    </location>
</feature>
<evidence type="ECO:0000313" key="3">
    <source>
        <dbReference type="EMBL" id="PNT42406.1"/>
    </source>
</evidence>
<reference evidence="3 4" key="1">
    <citation type="journal article" date="2006" name="Science">
        <title>The genome of black cottonwood, Populus trichocarpa (Torr. &amp; Gray).</title>
        <authorList>
            <person name="Tuskan G.A."/>
            <person name="Difazio S."/>
            <person name="Jansson S."/>
            <person name="Bohlmann J."/>
            <person name="Grigoriev I."/>
            <person name="Hellsten U."/>
            <person name="Putnam N."/>
            <person name="Ralph S."/>
            <person name="Rombauts S."/>
            <person name="Salamov A."/>
            <person name="Schein J."/>
            <person name="Sterck L."/>
            <person name="Aerts A."/>
            <person name="Bhalerao R.R."/>
            <person name="Bhalerao R.P."/>
            <person name="Blaudez D."/>
            <person name="Boerjan W."/>
            <person name="Brun A."/>
            <person name="Brunner A."/>
            <person name="Busov V."/>
            <person name="Campbell M."/>
            <person name="Carlson J."/>
            <person name="Chalot M."/>
            <person name="Chapman J."/>
            <person name="Chen G.L."/>
            <person name="Cooper D."/>
            <person name="Coutinho P.M."/>
            <person name="Couturier J."/>
            <person name="Covert S."/>
            <person name="Cronk Q."/>
            <person name="Cunningham R."/>
            <person name="Davis J."/>
            <person name="Degroeve S."/>
            <person name="Dejardin A."/>
            <person name="Depamphilis C."/>
            <person name="Detter J."/>
            <person name="Dirks B."/>
            <person name="Dubchak I."/>
            <person name="Duplessis S."/>
            <person name="Ehlting J."/>
            <person name="Ellis B."/>
            <person name="Gendler K."/>
            <person name="Goodstein D."/>
            <person name="Gribskov M."/>
            <person name="Grimwood J."/>
            <person name="Groover A."/>
            <person name="Gunter L."/>
            <person name="Hamberger B."/>
            <person name="Heinze B."/>
            <person name="Helariutta Y."/>
            <person name="Henrissat B."/>
            <person name="Holligan D."/>
            <person name="Holt R."/>
            <person name="Huang W."/>
            <person name="Islam-Faridi N."/>
            <person name="Jones S."/>
            <person name="Jones-Rhoades M."/>
            <person name="Jorgensen R."/>
            <person name="Joshi C."/>
            <person name="Kangasjarvi J."/>
            <person name="Karlsson J."/>
            <person name="Kelleher C."/>
            <person name="Kirkpatrick R."/>
            <person name="Kirst M."/>
            <person name="Kohler A."/>
            <person name="Kalluri U."/>
            <person name="Larimer F."/>
            <person name="Leebens-Mack J."/>
            <person name="Leple J.C."/>
            <person name="Locascio P."/>
            <person name="Lou Y."/>
            <person name="Lucas S."/>
            <person name="Martin F."/>
            <person name="Montanini B."/>
            <person name="Napoli C."/>
            <person name="Nelson D.R."/>
            <person name="Nelson C."/>
            <person name="Nieminen K."/>
            <person name="Nilsson O."/>
            <person name="Pereda V."/>
            <person name="Peter G."/>
            <person name="Philippe R."/>
            <person name="Pilate G."/>
            <person name="Poliakov A."/>
            <person name="Razumovskaya J."/>
            <person name="Richardson P."/>
            <person name="Rinaldi C."/>
            <person name="Ritland K."/>
            <person name="Rouze P."/>
            <person name="Ryaboy D."/>
            <person name="Schmutz J."/>
            <person name="Schrader J."/>
            <person name="Segerman B."/>
            <person name="Shin H."/>
            <person name="Siddiqui A."/>
            <person name="Sterky F."/>
            <person name="Terry A."/>
            <person name="Tsai C.J."/>
            <person name="Uberbacher E."/>
            <person name="Unneberg P."/>
            <person name="Vahala J."/>
            <person name="Wall K."/>
            <person name="Wessler S."/>
            <person name="Yang G."/>
            <person name="Yin T."/>
            <person name="Douglas C."/>
            <person name="Marra M."/>
            <person name="Sandberg G."/>
            <person name="Van de Peer Y."/>
            <person name="Rokhsar D."/>
        </authorList>
    </citation>
    <scope>NUCLEOTIDE SEQUENCE [LARGE SCALE GENOMIC DNA]</scope>
    <source>
        <strain evidence="4">cv. Nisqually</strain>
    </source>
</reference>